<evidence type="ECO:0000259" key="1">
    <source>
        <dbReference type="Pfam" id="PF01738"/>
    </source>
</evidence>
<dbReference type="GO" id="GO:0016787">
    <property type="term" value="F:hydrolase activity"/>
    <property type="evidence" value="ECO:0007669"/>
    <property type="project" value="UniProtKB-KW"/>
</dbReference>
<gene>
    <name evidence="2" type="ORF">ACFODV_15275</name>
</gene>
<reference evidence="3" key="1">
    <citation type="journal article" date="2019" name="Int. J. Syst. Evol. Microbiol.">
        <title>The Global Catalogue of Microorganisms (GCM) 10K type strain sequencing project: providing services to taxonomists for standard genome sequencing and annotation.</title>
        <authorList>
            <consortium name="The Broad Institute Genomics Platform"/>
            <consortium name="The Broad Institute Genome Sequencing Center for Infectious Disease"/>
            <person name="Wu L."/>
            <person name="Ma J."/>
        </authorList>
    </citation>
    <scope>NUCLEOTIDE SEQUENCE [LARGE SCALE GENOMIC DNA]</scope>
    <source>
        <strain evidence="3">KCTC 52660</strain>
    </source>
</reference>
<accession>A0ABV7BAX0</accession>
<keyword evidence="3" id="KW-1185">Reference proteome</keyword>
<protein>
    <submittedName>
        <fullName evidence="2">Dienelactone hydrolase family protein</fullName>
    </submittedName>
</protein>
<dbReference type="Gene3D" id="3.40.50.1820">
    <property type="entry name" value="alpha/beta hydrolase"/>
    <property type="match status" value="1"/>
</dbReference>
<dbReference type="InterPro" id="IPR029058">
    <property type="entry name" value="AB_hydrolase_fold"/>
</dbReference>
<proteinExistence type="predicted"/>
<dbReference type="RefSeq" id="WP_379760953.1">
    <property type="nucleotide sequence ID" value="NZ_JBHRSQ010000034.1"/>
</dbReference>
<feature type="domain" description="Dienelactone hydrolase" evidence="1">
    <location>
        <begin position="2"/>
        <end position="71"/>
    </location>
</feature>
<dbReference type="InterPro" id="IPR002925">
    <property type="entry name" value="Dienelactn_hydro"/>
</dbReference>
<sequence>MTILIVRCVGGHLTPEAQITRLDEALAAASVYFITELYQGAAHGFSAKDAPSYDATADALHHKRLAMLLEETL</sequence>
<keyword evidence="2" id="KW-0378">Hydrolase</keyword>
<comment type="caution">
    <text evidence="2">The sequence shown here is derived from an EMBL/GenBank/DDBJ whole genome shotgun (WGS) entry which is preliminary data.</text>
</comment>
<name>A0ABV7BAX0_9GAMM</name>
<dbReference type="Pfam" id="PF01738">
    <property type="entry name" value="DLH"/>
    <property type="match status" value="1"/>
</dbReference>
<dbReference type="EMBL" id="JBHRSQ010000034">
    <property type="protein sequence ID" value="MFC2993380.1"/>
    <property type="molecule type" value="Genomic_DNA"/>
</dbReference>
<organism evidence="2 3">
    <name type="scientific">Halomonas tibetensis</name>
    <dbReference type="NCBI Taxonomy" id="2259590"/>
    <lineage>
        <taxon>Bacteria</taxon>
        <taxon>Pseudomonadati</taxon>
        <taxon>Pseudomonadota</taxon>
        <taxon>Gammaproteobacteria</taxon>
        <taxon>Oceanospirillales</taxon>
        <taxon>Halomonadaceae</taxon>
        <taxon>Halomonas</taxon>
    </lineage>
</organism>
<evidence type="ECO:0000313" key="2">
    <source>
        <dbReference type="EMBL" id="MFC2993380.1"/>
    </source>
</evidence>
<evidence type="ECO:0000313" key="3">
    <source>
        <dbReference type="Proteomes" id="UP001595386"/>
    </source>
</evidence>
<dbReference type="Proteomes" id="UP001595386">
    <property type="component" value="Unassembled WGS sequence"/>
</dbReference>